<dbReference type="NCBIfam" id="TIGR02861">
    <property type="entry name" value="SASP_H"/>
    <property type="match status" value="1"/>
</dbReference>
<gene>
    <name evidence="5" type="ORF">H8B09_10380</name>
</gene>
<comment type="caution">
    <text evidence="5">The sequence shown here is derived from an EMBL/GenBank/DDBJ whole genome shotgun (WGS) entry which is preliminary data.</text>
</comment>
<keyword evidence="3" id="KW-0749">Sporulation</keyword>
<sequence>MDTYRAKEIADSPDIVIVSYLGVPVFIEQVNIGAGTARIHPLANPDEEQTVPVDVLMEQSNDDDDEFNTPDEFDTTLV</sequence>
<keyword evidence="6" id="KW-1185">Reference proteome</keyword>
<dbReference type="EMBL" id="JACXZA010000002">
    <property type="protein sequence ID" value="MBD3919161.1"/>
    <property type="molecule type" value="Genomic_DNA"/>
</dbReference>
<protein>
    <submittedName>
        <fullName evidence="5">H-type small acid-soluble spore protein</fullName>
    </submittedName>
</protein>
<reference evidence="5 6" key="1">
    <citation type="submission" date="2020-09" db="EMBL/GenBank/DDBJ databases">
        <title>Paenibacillus sp. strain PR3 16S rRNA gene Genome sequencing and assembly.</title>
        <authorList>
            <person name="Kim J."/>
        </authorList>
    </citation>
    <scope>NUCLEOTIDE SEQUENCE [LARGE SCALE GENOMIC DNA]</scope>
    <source>
        <strain evidence="5 6">PR3</strain>
    </source>
</reference>
<evidence type="ECO:0000256" key="3">
    <source>
        <dbReference type="ARBA" id="ARBA00022969"/>
    </source>
</evidence>
<evidence type="ECO:0000313" key="6">
    <source>
        <dbReference type="Proteomes" id="UP000609346"/>
    </source>
</evidence>
<evidence type="ECO:0000313" key="5">
    <source>
        <dbReference type="EMBL" id="MBD3919161.1"/>
    </source>
</evidence>
<evidence type="ECO:0000256" key="4">
    <source>
        <dbReference type="SAM" id="MobiDB-lite"/>
    </source>
</evidence>
<comment type="similarity">
    <text evidence="2">Belongs to the SspH family.</text>
</comment>
<dbReference type="Proteomes" id="UP000609346">
    <property type="component" value="Unassembled WGS sequence"/>
</dbReference>
<proteinExistence type="inferred from homology"/>
<accession>A0ABR8MVR5</accession>
<dbReference type="RefSeq" id="WP_191203428.1">
    <property type="nucleotide sequence ID" value="NZ_JACXZA010000002.1"/>
</dbReference>
<dbReference type="Pfam" id="PF08141">
    <property type="entry name" value="SspH"/>
    <property type="match status" value="1"/>
</dbReference>
<comment type="subcellular location">
    <subcellularLocation>
        <location evidence="1">Spore core</location>
    </subcellularLocation>
</comment>
<dbReference type="InterPro" id="IPR012610">
    <property type="entry name" value="SASP_SspH"/>
</dbReference>
<evidence type="ECO:0000256" key="1">
    <source>
        <dbReference type="ARBA" id="ARBA00004288"/>
    </source>
</evidence>
<name>A0ABR8MVR5_9BACL</name>
<feature type="compositionally biased region" description="Acidic residues" evidence="4">
    <location>
        <begin position="60"/>
        <end position="78"/>
    </location>
</feature>
<evidence type="ECO:0000256" key="2">
    <source>
        <dbReference type="ARBA" id="ARBA00006573"/>
    </source>
</evidence>
<organism evidence="5 6">
    <name type="scientific">Paenibacillus terricola</name>
    <dbReference type="NCBI Taxonomy" id="2763503"/>
    <lineage>
        <taxon>Bacteria</taxon>
        <taxon>Bacillati</taxon>
        <taxon>Bacillota</taxon>
        <taxon>Bacilli</taxon>
        <taxon>Bacillales</taxon>
        <taxon>Paenibacillaceae</taxon>
        <taxon>Paenibacillus</taxon>
    </lineage>
</organism>
<dbReference type="HAMAP" id="MF_00667">
    <property type="entry name" value="SspH"/>
    <property type="match status" value="1"/>
</dbReference>
<feature type="region of interest" description="Disordered" evidence="4">
    <location>
        <begin position="58"/>
        <end position="78"/>
    </location>
</feature>